<dbReference type="PANTHER" id="PTHR44591:SF3">
    <property type="entry name" value="RESPONSE REGULATORY DOMAIN-CONTAINING PROTEIN"/>
    <property type="match status" value="1"/>
</dbReference>
<dbReference type="InterPro" id="IPR011006">
    <property type="entry name" value="CheY-like_superfamily"/>
</dbReference>
<dbReference type="PROSITE" id="PS50110">
    <property type="entry name" value="RESPONSE_REGULATORY"/>
    <property type="match status" value="1"/>
</dbReference>
<organism evidence="4 5">
    <name type="scientific">Desulfovibrio gilichinskyi</name>
    <dbReference type="NCBI Taxonomy" id="1519643"/>
    <lineage>
        <taxon>Bacteria</taxon>
        <taxon>Pseudomonadati</taxon>
        <taxon>Thermodesulfobacteriota</taxon>
        <taxon>Desulfovibrionia</taxon>
        <taxon>Desulfovibrionales</taxon>
        <taxon>Desulfovibrionaceae</taxon>
        <taxon>Desulfovibrio</taxon>
    </lineage>
</organism>
<evidence type="ECO:0000313" key="5">
    <source>
        <dbReference type="Proteomes" id="UP000192906"/>
    </source>
</evidence>
<dbReference type="SUPFAM" id="SSF52172">
    <property type="entry name" value="CheY-like"/>
    <property type="match status" value="1"/>
</dbReference>
<dbReference type="Gene3D" id="3.40.50.2300">
    <property type="match status" value="1"/>
</dbReference>
<dbReference type="STRING" id="1519643.SAMN06295933_3169"/>
<reference evidence="5" key="1">
    <citation type="submission" date="2017-04" db="EMBL/GenBank/DDBJ databases">
        <authorList>
            <person name="Varghese N."/>
            <person name="Submissions S."/>
        </authorList>
    </citation>
    <scope>NUCLEOTIDE SEQUENCE [LARGE SCALE GENOMIC DNA]</scope>
    <source>
        <strain evidence="5">K3S</strain>
    </source>
</reference>
<sequence>MKTFLIIDDDPKMLDLLKHYLRDESVEILTALDGEEGLELFKTNTIDLVIIDIFMPNMDGIQTILEIKQKKIESKILVISGGGEYTGLEYLKQAKALGAKAALVKPFSQEELLKTVHSMME</sequence>
<dbReference type="Pfam" id="PF00072">
    <property type="entry name" value="Response_reg"/>
    <property type="match status" value="1"/>
</dbReference>
<dbReference type="SMART" id="SM00448">
    <property type="entry name" value="REC"/>
    <property type="match status" value="1"/>
</dbReference>
<dbReference type="Proteomes" id="UP000192906">
    <property type="component" value="Unassembled WGS sequence"/>
</dbReference>
<dbReference type="InterPro" id="IPR001789">
    <property type="entry name" value="Sig_transdc_resp-reg_receiver"/>
</dbReference>
<dbReference type="EMBL" id="FWZU01000005">
    <property type="protein sequence ID" value="SMF36289.1"/>
    <property type="molecule type" value="Genomic_DNA"/>
</dbReference>
<dbReference type="PANTHER" id="PTHR44591">
    <property type="entry name" value="STRESS RESPONSE REGULATOR PROTEIN 1"/>
    <property type="match status" value="1"/>
</dbReference>
<dbReference type="InterPro" id="IPR050595">
    <property type="entry name" value="Bact_response_regulator"/>
</dbReference>
<evidence type="ECO:0000313" key="4">
    <source>
        <dbReference type="EMBL" id="SMF36289.1"/>
    </source>
</evidence>
<dbReference type="RefSeq" id="WP_085103942.1">
    <property type="nucleotide sequence ID" value="NZ_FWZU01000005.1"/>
</dbReference>
<dbReference type="AlphaFoldDB" id="A0A1X7EM17"/>
<dbReference type="OrthoDB" id="9794815at2"/>
<dbReference type="CDD" id="cd00156">
    <property type="entry name" value="REC"/>
    <property type="match status" value="1"/>
</dbReference>
<protein>
    <submittedName>
        <fullName evidence="4">Response regulator receiver domain-containing protein</fullName>
    </submittedName>
</protein>
<proteinExistence type="predicted"/>
<dbReference type="GO" id="GO:0000160">
    <property type="term" value="P:phosphorelay signal transduction system"/>
    <property type="evidence" value="ECO:0007669"/>
    <property type="project" value="InterPro"/>
</dbReference>
<feature type="modified residue" description="4-aspartylphosphate" evidence="2">
    <location>
        <position position="52"/>
    </location>
</feature>
<feature type="domain" description="Response regulatory" evidence="3">
    <location>
        <begin position="3"/>
        <end position="120"/>
    </location>
</feature>
<evidence type="ECO:0000259" key="3">
    <source>
        <dbReference type="PROSITE" id="PS50110"/>
    </source>
</evidence>
<accession>A0A1X7EM17</accession>
<keyword evidence="5" id="KW-1185">Reference proteome</keyword>
<keyword evidence="1 2" id="KW-0597">Phosphoprotein</keyword>
<name>A0A1X7EM17_9BACT</name>
<evidence type="ECO:0000256" key="2">
    <source>
        <dbReference type="PROSITE-ProRule" id="PRU00169"/>
    </source>
</evidence>
<gene>
    <name evidence="4" type="ORF">SAMN06295933_3169</name>
</gene>
<evidence type="ECO:0000256" key="1">
    <source>
        <dbReference type="ARBA" id="ARBA00022553"/>
    </source>
</evidence>